<protein>
    <recommendedName>
        <fullName evidence="1">Glycosyltransferase subfamily 4-like N-terminal domain-containing protein</fullName>
    </recommendedName>
</protein>
<dbReference type="SUPFAM" id="SSF53756">
    <property type="entry name" value="UDP-Glycosyltransferase/glycogen phosphorylase"/>
    <property type="match status" value="1"/>
</dbReference>
<proteinExistence type="predicted"/>
<dbReference type="EMBL" id="BARU01005383">
    <property type="protein sequence ID" value="GAH35571.1"/>
    <property type="molecule type" value="Genomic_DNA"/>
</dbReference>
<evidence type="ECO:0000259" key="1">
    <source>
        <dbReference type="Pfam" id="PF13439"/>
    </source>
</evidence>
<feature type="non-terminal residue" evidence="2">
    <location>
        <position position="189"/>
    </location>
</feature>
<reference evidence="2" key="1">
    <citation type="journal article" date="2014" name="Front. Microbiol.">
        <title>High frequency of phylogenetically diverse reductive dehalogenase-homologous genes in deep subseafloor sedimentary metagenomes.</title>
        <authorList>
            <person name="Kawai M."/>
            <person name="Futagami T."/>
            <person name="Toyoda A."/>
            <person name="Takaki Y."/>
            <person name="Nishi S."/>
            <person name="Hori S."/>
            <person name="Arai W."/>
            <person name="Tsubouchi T."/>
            <person name="Morono Y."/>
            <person name="Uchiyama I."/>
            <person name="Ito T."/>
            <person name="Fujiyama A."/>
            <person name="Inagaki F."/>
            <person name="Takami H."/>
        </authorList>
    </citation>
    <scope>NUCLEOTIDE SEQUENCE</scope>
    <source>
        <strain evidence="2">Expedition CK06-06</strain>
    </source>
</reference>
<evidence type="ECO:0000313" key="2">
    <source>
        <dbReference type="EMBL" id="GAH35571.1"/>
    </source>
</evidence>
<name>X1EQB7_9ZZZZ</name>
<sequence>MNKGGAERVASLLSMNLKGKIYISIFDNDNEKLYPYKGKLLCLKLPRRLSYWGKFLRFCLANQKIKQLKKRLKIETVISFSEYPNIINILTKRNEKLIINVRTFLSSVFKQKRFKDFILPTILKLLYNRVDIIVVPTKGIAWDLINNFGIKQKKIKVIYNPFDLATIYKLAKENLESNWGGIFNSPVIT</sequence>
<dbReference type="InterPro" id="IPR028098">
    <property type="entry name" value="Glyco_trans_4-like_N"/>
</dbReference>
<gene>
    <name evidence="2" type="ORF">S03H2_10470</name>
</gene>
<feature type="domain" description="Glycosyltransferase subfamily 4-like N-terminal" evidence="1">
    <location>
        <begin position="4"/>
        <end position="165"/>
    </location>
</feature>
<dbReference type="Pfam" id="PF13439">
    <property type="entry name" value="Glyco_transf_4"/>
    <property type="match status" value="1"/>
</dbReference>
<accession>X1EQB7</accession>
<dbReference type="AlphaFoldDB" id="X1EQB7"/>
<comment type="caution">
    <text evidence="2">The sequence shown here is derived from an EMBL/GenBank/DDBJ whole genome shotgun (WGS) entry which is preliminary data.</text>
</comment>
<organism evidence="2">
    <name type="scientific">marine sediment metagenome</name>
    <dbReference type="NCBI Taxonomy" id="412755"/>
    <lineage>
        <taxon>unclassified sequences</taxon>
        <taxon>metagenomes</taxon>
        <taxon>ecological metagenomes</taxon>
    </lineage>
</organism>
<dbReference type="Gene3D" id="3.40.50.2000">
    <property type="entry name" value="Glycogen Phosphorylase B"/>
    <property type="match status" value="1"/>
</dbReference>